<dbReference type="SUPFAM" id="SSF46565">
    <property type="entry name" value="Chaperone J-domain"/>
    <property type="match status" value="1"/>
</dbReference>
<keyword evidence="5" id="KW-1185">Reference proteome</keyword>
<evidence type="ECO:0000256" key="2">
    <source>
        <dbReference type="ARBA" id="ARBA00023186"/>
    </source>
</evidence>
<gene>
    <name evidence="4" type="ORF">LAQU0_S07e03444g</name>
</gene>
<organism evidence="4 5">
    <name type="scientific">Lachancea quebecensis</name>
    <dbReference type="NCBI Taxonomy" id="1654605"/>
    <lineage>
        <taxon>Eukaryota</taxon>
        <taxon>Fungi</taxon>
        <taxon>Dikarya</taxon>
        <taxon>Ascomycota</taxon>
        <taxon>Saccharomycotina</taxon>
        <taxon>Saccharomycetes</taxon>
        <taxon>Saccharomycetales</taxon>
        <taxon>Saccharomycetaceae</taxon>
        <taxon>Lachancea</taxon>
    </lineage>
</organism>
<evidence type="ECO:0000313" key="5">
    <source>
        <dbReference type="Proteomes" id="UP000236544"/>
    </source>
</evidence>
<dbReference type="PANTHER" id="PTHR14021:SF15">
    <property type="entry name" value="IRON-SULFUR CLUSTER CO-CHAPERONE PROTEIN HSCB"/>
    <property type="match status" value="1"/>
</dbReference>
<dbReference type="Proteomes" id="UP000236544">
    <property type="component" value="Unassembled WGS sequence"/>
</dbReference>
<reference evidence="5" key="1">
    <citation type="submission" date="2015-10" db="EMBL/GenBank/DDBJ databases">
        <authorList>
            <person name="Devillers H."/>
        </authorList>
    </citation>
    <scope>NUCLEOTIDE SEQUENCE [LARGE SCALE GENOMIC DNA]</scope>
</reference>
<dbReference type="InterPro" id="IPR009073">
    <property type="entry name" value="HscB_oligo_C"/>
</dbReference>
<accession>A0A0P1KUU0</accession>
<evidence type="ECO:0000259" key="3">
    <source>
        <dbReference type="Pfam" id="PF07743"/>
    </source>
</evidence>
<dbReference type="PANTHER" id="PTHR14021">
    <property type="entry name" value="IRON-SULFUR CLUSTER CO-CHAPERONE PROTEIN HSCB"/>
    <property type="match status" value="1"/>
</dbReference>
<dbReference type="SUPFAM" id="SSF47144">
    <property type="entry name" value="HSC20 (HSCB), C-terminal oligomerisation domain"/>
    <property type="match status" value="1"/>
</dbReference>
<evidence type="ECO:0000313" key="4">
    <source>
        <dbReference type="EMBL" id="CUS22931.1"/>
    </source>
</evidence>
<dbReference type="EMBL" id="LN890573">
    <property type="protein sequence ID" value="CUS22931.1"/>
    <property type="molecule type" value="Genomic_DNA"/>
</dbReference>
<dbReference type="NCBIfam" id="TIGR00714">
    <property type="entry name" value="hscB"/>
    <property type="match status" value="1"/>
</dbReference>
<dbReference type="InterPro" id="IPR001623">
    <property type="entry name" value="DnaJ_domain"/>
</dbReference>
<dbReference type="Gene3D" id="1.20.1280.20">
    <property type="entry name" value="HscB, C-terminal domain"/>
    <property type="match status" value="1"/>
</dbReference>
<dbReference type="GO" id="GO:0001671">
    <property type="term" value="F:ATPase activator activity"/>
    <property type="evidence" value="ECO:0007669"/>
    <property type="project" value="InterPro"/>
</dbReference>
<dbReference type="Pfam" id="PF07743">
    <property type="entry name" value="HSCB_C"/>
    <property type="match status" value="1"/>
</dbReference>
<feature type="domain" description="Co-chaperone HscB C-terminal oligomerisation" evidence="3">
    <location>
        <begin position="102"/>
        <end position="174"/>
    </location>
</feature>
<sequence length="186" mass="21643">MLRAVCKRLYSSRSVFEQFPKTFRPGSWSWNVDLRGLRKEYRDLQALEHPDTNANSDSSRSSALNHAYQTLKQPLLRAQYILETQAGLDLRNEQTSREIAQQDPELLMRVLDVHEQLESLSSEQDVKVVARENRGRMDAIEQSLGEAFAQCDWNRAAQLTVELRYWASLDRAVKEWEPGKRLELNH</sequence>
<dbReference type="CDD" id="cd06257">
    <property type="entry name" value="DnaJ"/>
    <property type="match status" value="1"/>
</dbReference>
<dbReference type="GO" id="GO:0044571">
    <property type="term" value="P:[2Fe-2S] cluster assembly"/>
    <property type="evidence" value="ECO:0007669"/>
    <property type="project" value="InterPro"/>
</dbReference>
<dbReference type="InterPro" id="IPR004640">
    <property type="entry name" value="HscB"/>
</dbReference>
<protein>
    <submittedName>
        <fullName evidence="4">LAQU0S07e03444g1_1</fullName>
    </submittedName>
</protein>
<dbReference type="InterPro" id="IPR036386">
    <property type="entry name" value="HscB_C_sf"/>
</dbReference>
<dbReference type="AlphaFoldDB" id="A0A0P1KUU0"/>
<name>A0A0P1KUU0_9SACH</name>
<dbReference type="Gene3D" id="1.10.287.110">
    <property type="entry name" value="DnaJ domain"/>
    <property type="match status" value="1"/>
</dbReference>
<dbReference type="OrthoDB" id="448954at2759"/>
<dbReference type="GO" id="GO:0051087">
    <property type="term" value="F:protein-folding chaperone binding"/>
    <property type="evidence" value="ECO:0007669"/>
    <property type="project" value="InterPro"/>
</dbReference>
<dbReference type="InterPro" id="IPR036869">
    <property type="entry name" value="J_dom_sf"/>
</dbReference>
<keyword evidence="2" id="KW-0143">Chaperone</keyword>
<evidence type="ECO:0000256" key="1">
    <source>
        <dbReference type="ARBA" id="ARBA00010476"/>
    </source>
</evidence>
<comment type="similarity">
    <text evidence="1">Belongs to the HscB family.</text>
</comment>
<dbReference type="GO" id="GO:0005739">
    <property type="term" value="C:mitochondrion"/>
    <property type="evidence" value="ECO:0007669"/>
    <property type="project" value="TreeGrafter"/>
</dbReference>
<proteinExistence type="inferred from homology"/>
<dbReference type="GO" id="GO:0051259">
    <property type="term" value="P:protein complex oligomerization"/>
    <property type="evidence" value="ECO:0007669"/>
    <property type="project" value="InterPro"/>
</dbReference>